<keyword evidence="4" id="KW-0677">Repeat</keyword>
<feature type="transmembrane region" description="Helical" evidence="7">
    <location>
        <begin position="172"/>
        <end position="193"/>
    </location>
</feature>
<evidence type="ECO:0000256" key="6">
    <source>
        <dbReference type="ARBA" id="ARBA00023136"/>
    </source>
</evidence>
<evidence type="ECO:0000313" key="9">
    <source>
        <dbReference type="EMBL" id="WGZ95731.1"/>
    </source>
</evidence>
<keyword evidence="6 7" id="KW-0472">Membrane</keyword>
<dbReference type="InterPro" id="IPR051679">
    <property type="entry name" value="DASS-Related_Transporters"/>
</dbReference>
<dbReference type="PROSITE" id="PS01271">
    <property type="entry name" value="NA_SULFATE"/>
    <property type="match status" value="1"/>
</dbReference>
<evidence type="ECO:0000256" key="7">
    <source>
        <dbReference type="SAM" id="Phobius"/>
    </source>
</evidence>
<dbReference type="AlphaFoldDB" id="A0AA95KKL5"/>
<sequence>MRLQVGDTLLMEAGKEFAKQYGFRKDFLLVSALEDSSPPNFQKTRLALAILVAMVALSAFGIIPILQAAWLAAGVMLLSGCLNAGRARRSVDFTVLTVIGASFALGDAMTKTGAAQWLAETLVLGWVASPLLALVMVYVMTVIFTELITNNAAAVLMFPIGSALATELGGSLMPFAVAIMFAASASFITPIGYQTNLMVFGPGGYRMWDYLRLGLPMSLLAGCAVIPVILWL</sequence>
<proteinExistence type="predicted"/>
<comment type="subcellular location">
    <subcellularLocation>
        <location evidence="1">Membrane</location>
        <topology evidence="1">Multi-pass membrane protein</topology>
    </subcellularLocation>
</comment>
<evidence type="ECO:0000259" key="8">
    <source>
        <dbReference type="Pfam" id="PF03600"/>
    </source>
</evidence>
<feature type="domain" description="Citrate transporter-like" evidence="8">
    <location>
        <begin position="39"/>
        <end position="179"/>
    </location>
</feature>
<keyword evidence="3 7" id="KW-0812">Transmembrane</keyword>
<reference evidence="9" key="1">
    <citation type="journal article" date="2023" name="Int. J. Mol. Sci.">
        <title>Metagenomics Revealed a New Genus 'Candidatus Thiocaldithrix dubininis' gen. nov., sp. nov. and a New Species 'Candidatus Thiothrix putei' sp. nov. in the Family Thiotrichaceae, Some Members of Which Have Traits of Both Na+- and H+-Motive Energetics.</title>
        <authorList>
            <person name="Ravin N.V."/>
            <person name="Muntyan M.S."/>
            <person name="Smolyakov D.D."/>
            <person name="Rudenko T.S."/>
            <person name="Beletsky A.V."/>
            <person name="Mardanov A.V."/>
            <person name="Grabovich M.Y."/>
        </authorList>
    </citation>
    <scope>NUCLEOTIDE SEQUENCE</scope>
    <source>
        <strain evidence="9">GKL-02</strain>
    </source>
</reference>
<dbReference type="KEGG" id="tput:QJT81_07015"/>
<feature type="transmembrane region" description="Helical" evidence="7">
    <location>
        <begin position="93"/>
        <end position="110"/>
    </location>
</feature>
<evidence type="ECO:0000256" key="1">
    <source>
        <dbReference type="ARBA" id="ARBA00004141"/>
    </source>
</evidence>
<evidence type="ECO:0000256" key="4">
    <source>
        <dbReference type="ARBA" id="ARBA00022737"/>
    </source>
</evidence>
<accession>A0AA95KKL5</accession>
<feature type="transmembrane region" description="Helical" evidence="7">
    <location>
        <begin position="46"/>
        <end position="73"/>
    </location>
</feature>
<evidence type="ECO:0000256" key="5">
    <source>
        <dbReference type="ARBA" id="ARBA00022989"/>
    </source>
</evidence>
<feature type="transmembrane region" description="Helical" evidence="7">
    <location>
        <begin position="213"/>
        <end position="231"/>
    </location>
</feature>
<dbReference type="InterPro" id="IPR031312">
    <property type="entry name" value="Na/sul_symport_CS"/>
</dbReference>
<dbReference type="PANTHER" id="PTHR43652:SF2">
    <property type="entry name" value="BASIC AMINO ACID ANTIPORTER YFCC-RELATED"/>
    <property type="match status" value="1"/>
</dbReference>
<feature type="transmembrane region" description="Helical" evidence="7">
    <location>
        <begin position="122"/>
        <end position="141"/>
    </location>
</feature>
<protein>
    <submittedName>
        <fullName evidence="9">SLC13 family permease</fullName>
    </submittedName>
</protein>
<dbReference type="EMBL" id="CP124756">
    <property type="protein sequence ID" value="WGZ95731.1"/>
    <property type="molecule type" value="Genomic_DNA"/>
</dbReference>
<evidence type="ECO:0000256" key="2">
    <source>
        <dbReference type="ARBA" id="ARBA00022448"/>
    </source>
</evidence>
<dbReference type="Proteomes" id="UP001301326">
    <property type="component" value="Chromosome"/>
</dbReference>
<dbReference type="InterPro" id="IPR004680">
    <property type="entry name" value="Cit_transptr-like_dom"/>
</dbReference>
<name>A0AA95KKL5_9GAMM</name>
<keyword evidence="2" id="KW-0813">Transport</keyword>
<evidence type="ECO:0000256" key="3">
    <source>
        <dbReference type="ARBA" id="ARBA00022692"/>
    </source>
</evidence>
<keyword evidence="5 7" id="KW-1133">Transmembrane helix</keyword>
<dbReference type="GO" id="GO:0005886">
    <property type="term" value="C:plasma membrane"/>
    <property type="evidence" value="ECO:0007669"/>
    <property type="project" value="TreeGrafter"/>
</dbReference>
<dbReference type="PANTHER" id="PTHR43652">
    <property type="entry name" value="BASIC AMINO ACID ANTIPORTER YFCC-RELATED"/>
    <property type="match status" value="1"/>
</dbReference>
<dbReference type="Pfam" id="PF03600">
    <property type="entry name" value="CitMHS"/>
    <property type="match status" value="1"/>
</dbReference>
<reference evidence="9" key="2">
    <citation type="submission" date="2023-04" db="EMBL/GenBank/DDBJ databases">
        <authorList>
            <person name="Beletskiy A.V."/>
            <person name="Mardanov A.V."/>
            <person name="Ravin N.V."/>
        </authorList>
    </citation>
    <scope>NUCLEOTIDE SEQUENCE</scope>
    <source>
        <strain evidence="9">GKL-02</strain>
    </source>
</reference>
<dbReference type="GO" id="GO:0055085">
    <property type="term" value="P:transmembrane transport"/>
    <property type="evidence" value="ECO:0007669"/>
    <property type="project" value="InterPro"/>
</dbReference>
<organism evidence="9">
    <name type="scientific">Candidatus Thiothrix putei</name>
    <dbReference type="NCBI Taxonomy" id="3080811"/>
    <lineage>
        <taxon>Bacteria</taxon>
        <taxon>Pseudomonadati</taxon>
        <taxon>Pseudomonadota</taxon>
        <taxon>Gammaproteobacteria</taxon>
        <taxon>Thiotrichales</taxon>
        <taxon>Thiotrichaceae</taxon>
        <taxon>Thiothrix</taxon>
    </lineage>
</organism>
<gene>
    <name evidence="9" type="ORF">QJT81_07015</name>
</gene>